<comment type="function">
    <text evidence="7">Provides the (R)-glutamate required for cell wall biosynthesis.</text>
</comment>
<feature type="binding site" evidence="7">
    <location>
        <begin position="73"/>
        <end position="74"/>
    </location>
    <ligand>
        <name>substrate</name>
    </ligand>
</feature>
<name>A0A1I5Z3Z1_9BACT</name>
<dbReference type="UniPathway" id="UPA00219"/>
<dbReference type="GO" id="GO:0009252">
    <property type="term" value="P:peptidoglycan biosynthetic process"/>
    <property type="evidence" value="ECO:0007669"/>
    <property type="project" value="UniProtKB-UniRule"/>
</dbReference>
<proteinExistence type="inferred from homology"/>
<keyword evidence="5 7" id="KW-0413">Isomerase</keyword>
<reference evidence="8 9" key="1">
    <citation type="submission" date="2016-10" db="EMBL/GenBank/DDBJ databases">
        <authorList>
            <person name="de Groot N.N."/>
        </authorList>
    </citation>
    <scope>NUCLEOTIDE SEQUENCE [LARGE SCALE GENOMIC DNA]</scope>
    <source>
        <strain evidence="8 9">DSM 28286</strain>
    </source>
</reference>
<keyword evidence="6 7" id="KW-0961">Cell wall biogenesis/degradation</keyword>
<evidence type="ECO:0000313" key="9">
    <source>
        <dbReference type="Proteomes" id="UP000199031"/>
    </source>
</evidence>
<accession>A0A1I5Z3Z1</accession>
<evidence type="ECO:0000256" key="1">
    <source>
        <dbReference type="ARBA" id="ARBA00001602"/>
    </source>
</evidence>
<dbReference type="NCBIfam" id="TIGR00067">
    <property type="entry name" value="glut_race"/>
    <property type="match status" value="1"/>
</dbReference>
<dbReference type="GO" id="GO:0008881">
    <property type="term" value="F:glutamate racemase activity"/>
    <property type="evidence" value="ECO:0007669"/>
    <property type="project" value="UniProtKB-UniRule"/>
</dbReference>
<dbReference type="InterPro" id="IPR001920">
    <property type="entry name" value="Asp/Glu_race"/>
</dbReference>
<evidence type="ECO:0000256" key="3">
    <source>
        <dbReference type="ARBA" id="ARBA00022960"/>
    </source>
</evidence>
<dbReference type="PROSITE" id="PS00924">
    <property type="entry name" value="ASP_GLU_RACEMASE_2"/>
    <property type="match status" value="1"/>
</dbReference>
<dbReference type="STRING" id="1465490.SAMN05444277_11651"/>
<dbReference type="AlphaFoldDB" id="A0A1I5Z3Z1"/>
<dbReference type="PANTHER" id="PTHR21198:SF2">
    <property type="entry name" value="GLUTAMATE RACEMASE"/>
    <property type="match status" value="1"/>
</dbReference>
<dbReference type="GO" id="GO:0071555">
    <property type="term" value="P:cell wall organization"/>
    <property type="evidence" value="ECO:0007669"/>
    <property type="project" value="UniProtKB-KW"/>
</dbReference>
<dbReference type="HAMAP" id="MF_00258">
    <property type="entry name" value="Glu_racemase"/>
    <property type="match status" value="1"/>
</dbReference>
<protein>
    <recommendedName>
        <fullName evidence="2 7">Glutamate racemase</fullName>
        <ecNumber evidence="2 7">5.1.1.3</ecNumber>
    </recommendedName>
</protein>
<evidence type="ECO:0000256" key="7">
    <source>
        <dbReference type="HAMAP-Rule" id="MF_00258"/>
    </source>
</evidence>
<feature type="binding site" evidence="7">
    <location>
        <begin position="192"/>
        <end position="193"/>
    </location>
    <ligand>
        <name>substrate</name>
    </ligand>
</feature>
<evidence type="ECO:0000256" key="4">
    <source>
        <dbReference type="ARBA" id="ARBA00022984"/>
    </source>
</evidence>
<dbReference type="SUPFAM" id="SSF53681">
    <property type="entry name" value="Aspartate/glutamate racemase"/>
    <property type="match status" value="2"/>
</dbReference>
<feature type="active site" description="Proton donor/acceptor" evidence="7">
    <location>
        <position position="191"/>
    </location>
</feature>
<dbReference type="PROSITE" id="PS00923">
    <property type="entry name" value="ASP_GLU_RACEMASE_1"/>
    <property type="match status" value="1"/>
</dbReference>
<dbReference type="Pfam" id="PF01177">
    <property type="entry name" value="Asp_Glu_race"/>
    <property type="match status" value="1"/>
</dbReference>
<evidence type="ECO:0000313" key="8">
    <source>
        <dbReference type="EMBL" id="SFQ51160.1"/>
    </source>
</evidence>
<dbReference type="PANTHER" id="PTHR21198">
    <property type="entry name" value="GLUTAMATE RACEMASE"/>
    <property type="match status" value="1"/>
</dbReference>
<dbReference type="InterPro" id="IPR004391">
    <property type="entry name" value="Glu_race"/>
</dbReference>
<comment type="catalytic activity">
    <reaction evidence="1 7">
        <text>L-glutamate = D-glutamate</text>
        <dbReference type="Rhea" id="RHEA:12813"/>
        <dbReference type="ChEBI" id="CHEBI:29985"/>
        <dbReference type="ChEBI" id="CHEBI:29986"/>
        <dbReference type="EC" id="5.1.1.3"/>
    </reaction>
</comment>
<comment type="similarity">
    <text evidence="7">Belongs to the aspartate/glutamate racemases family.</text>
</comment>
<dbReference type="FunFam" id="3.40.50.1860:FF:000001">
    <property type="entry name" value="Glutamate racemase"/>
    <property type="match status" value="1"/>
</dbReference>
<evidence type="ECO:0000256" key="6">
    <source>
        <dbReference type="ARBA" id="ARBA00023316"/>
    </source>
</evidence>
<dbReference type="RefSeq" id="WP_090662720.1">
    <property type="nucleotide sequence ID" value="NZ_FOXQ01000016.1"/>
</dbReference>
<dbReference type="OrthoDB" id="9801055at2"/>
<feature type="active site" description="Proton donor/acceptor" evidence="7">
    <location>
        <position position="72"/>
    </location>
</feature>
<dbReference type="Gene3D" id="3.40.50.1860">
    <property type="match status" value="2"/>
</dbReference>
<keyword evidence="3 7" id="KW-0133">Cell shape</keyword>
<dbReference type="InterPro" id="IPR015942">
    <property type="entry name" value="Asp/Glu/hydantoin_racemase"/>
</dbReference>
<dbReference type="InterPro" id="IPR033134">
    <property type="entry name" value="Asp/Glu_racemase_AS_2"/>
</dbReference>
<dbReference type="EC" id="5.1.1.3" evidence="2 7"/>
<evidence type="ECO:0000256" key="5">
    <source>
        <dbReference type="ARBA" id="ARBA00023235"/>
    </source>
</evidence>
<keyword evidence="4 7" id="KW-0573">Peptidoglycan synthesis</keyword>
<keyword evidence="9" id="KW-1185">Reference proteome</keyword>
<organism evidence="8 9">
    <name type="scientific">Parafilimonas terrae</name>
    <dbReference type="NCBI Taxonomy" id="1465490"/>
    <lineage>
        <taxon>Bacteria</taxon>
        <taxon>Pseudomonadati</taxon>
        <taxon>Bacteroidota</taxon>
        <taxon>Chitinophagia</taxon>
        <taxon>Chitinophagales</taxon>
        <taxon>Chitinophagaceae</taxon>
        <taxon>Parafilimonas</taxon>
    </lineage>
</organism>
<dbReference type="Proteomes" id="UP000199031">
    <property type="component" value="Unassembled WGS sequence"/>
</dbReference>
<feature type="binding site" evidence="7">
    <location>
        <begin position="41"/>
        <end position="42"/>
    </location>
    <ligand>
        <name>substrate</name>
    </ligand>
</feature>
<comment type="pathway">
    <text evidence="7">Cell wall biogenesis; peptidoglycan biosynthesis.</text>
</comment>
<feature type="binding site" evidence="7">
    <location>
        <begin position="9"/>
        <end position="10"/>
    </location>
    <ligand>
        <name>substrate</name>
    </ligand>
</feature>
<sequence length="272" mass="30952">MQAPIGVFDSGYGGLTVLKEFTKHLPQYDYIYLGDNGRAPYGNRSFETVYQYTLQCVSWLFKQNCPLIILACNTASAKALRTIQQNDLDKKFPGKKILGVIRPTTEIIGNYSKTNHVGIMATSGTVQSQSYLIEINKFFPRVKVVQQACPMLVPLIENNEFENEAADYFIQKYINDLLKQDEKIDTILLACTHYPLIKKKIEKFLPKGVNVIAQAELVAASLKDYLLRHAEIETQLSKNKTIQFYTTDSSEDFNNHASIFYRKKVISKQISL</sequence>
<gene>
    <name evidence="7" type="primary">murI</name>
    <name evidence="8" type="ORF">SAMN05444277_11651</name>
</gene>
<dbReference type="InterPro" id="IPR018187">
    <property type="entry name" value="Asp/Glu_racemase_AS_1"/>
</dbReference>
<evidence type="ECO:0000256" key="2">
    <source>
        <dbReference type="ARBA" id="ARBA00013090"/>
    </source>
</evidence>
<dbReference type="EMBL" id="FOXQ01000016">
    <property type="protein sequence ID" value="SFQ51160.1"/>
    <property type="molecule type" value="Genomic_DNA"/>
</dbReference>
<dbReference type="GO" id="GO:0008360">
    <property type="term" value="P:regulation of cell shape"/>
    <property type="evidence" value="ECO:0007669"/>
    <property type="project" value="UniProtKB-KW"/>
</dbReference>